<dbReference type="Proteomes" id="UP000191056">
    <property type="component" value="Unassembled WGS sequence"/>
</dbReference>
<proteinExistence type="predicted"/>
<evidence type="ECO:0000313" key="5">
    <source>
        <dbReference type="Proteomes" id="UP000191056"/>
    </source>
</evidence>
<evidence type="ECO:0000256" key="1">
    <source>
        <dbReference type="ARBA" id="ARBA00022857"/>
    </source>
</evidence>
<dbReference type="PANTHER" id="PTHR43544">
    <property type="entry name" value="SHORT-CHAIN DEHYDROGENASE/REDUCTASE"/>
    <property type="match status" value="1"/>
</dbReference>
<dbReference type="PANTHER" id="PTHR43544:SF7">
    <property type="entry name" value="NADB-LER2"/>
    <property type="match status" value="1"/>
</dbReference>
<dbReference type="OrthoDB" id="9808814at2"/>
<dbReference type="GO" id="GO:0005737">
    <property type="term" value="C:cytoplasm"/>
    <property type="evidence" value="ECO:0007669"/>
    <property type="project" value="TreeGrafter"/>
</dbReference>
<dbReference type="RefSeq" id="WP_079440252.1">
    <property type="nucleotide sequence ID" value="NZ_MZGT01000033.1"/>
</dbReference>
<dbReference type="InterPro" id="IPR002347">
    <property type="entry name" value="SDR_fam"/>
</dbReference>
<gene>
    <name evidence="3" type="primary">csgA</name>
    <name evidence="3" type="ORF">CLCHR_26390</name>
    <name evidence="4" type="ORF">D2A34_17150</name>
</gene>
<comment type="caution">
    <text evidence="3">The sequence shown here is derived from an EMBL/GenBank/DDBJ whole genome shotgun (WGS) entry which is preliminary data.</text>
</comment>
<sequence>MKNVLITGGARGIGKELIEVYYANNYNVFSVVRKQEDAEELNKEFKNNFTPIVTDLTDDKCINIIKNTLSKTVNHLDLLINNAGVPGNAYKIEDVTSIEMKSLFDIHCIAIIRSTQATLDFLKKSKKPKIVNITSRLGSLSAMASGEFEDRNFSYSYRIAKASQNMLSICLKEELKSYNIDVISIHPGKVKTQSGSSDANSSAYESARKIFKWIEGDNINKKGTFTEPYERDWLW</sequence>
<accession>A0A1V4IMR6</accession>
<dbReference type="InterPro" id="IPR036291">
    <property type="entry name" value="NAD(P)-bd_dom_sf"/>
</dbReference>
<evidence type="ECO:0000256" key="2">
    <source>
        <dbReference type="ARBA" id="ARBA00023002"/>
    </source>
</evidence>
<keyword evidence="5" id="KW-1185">Reference proteome</keyword>
<evidence type="ECO:0000313" key="6">
    <source>
        <dbReference type="Proteomes" id="UP000265930"/>
    </source>
</evidence>
<keyword evidence="1" id="KW-0521">NADP</keyword>
<organism evidence="3 5">
    <name type="scientific">Clostridium chromiireducens</name>
    <dbReference type="NCBI Taxonomy" id="225345"/>
    <lineage>
        <taxon>Bacteria</taxon>
        <taxon>Bacillati</taxon>
        <taxon>Bacillota</taxon>
        <taxon>Clostridia</taxon>
        <taxon>Eubacteriales</taxon>
        <taxon>Clostridiaceae</taxon>
        <taxon>Clostridium</taxon>
    </lineage>
</organism>
<dbReference type="SUPFAM" id="SSF51735">
    <property type="entry name" value="NAD(P)-binding Rossmann-fold domains"/>
    <property type="match status" value="1"/>
</dbReference>
<protein>
    <submittedName>
        <fullName evidence="3">C-factor</fullName>
    </submittedName>
    <submittedName>
        <fullName evidence="4">SDR family NAD(P)-dependent oxidoreductase</fullName>
    </submittedName>
</protein>
<dbReference type="STRING" id="225345.CLCHR_26390"/>
<name>A0A1V4IMR6_9CLOT</name>
<dbReference type="AlphaFoldDB" id="A0A1V4IMR6"/>
<evidence type="ECO:0000313" key="3">
    <source>
        <dbReference type="EMBL" id="OPJ61134.1"/>
    </source>
</evidence>
<dbReference type="Pfam" id="PF00106">
    <property type="entry name" value="adh_short"/>
    <property type="match status" value="1"/>
</dbReference>
<dbReference type="PRINTS" id="PR00081">
    <property type="entry name" value="GDHRDH"/>
</dbReference>
<dbReference type="EMBL" id="QXDJ01000004">
    <property type="protein sequence ID" value="RII33467.1"/>
    <property type="molecule type" value="Genomic_DNA"/>
</dbReference>
<dbReference type="Proteomes" id="UP000265930">
    <property type="component" value="Unassembled WGS sequence"/>
</dbReference>
<dbReference type="EMBL" id="MZGT01000033">
    <property type="protein sequence ID" value="OPJ61134.1"/>
    <property type="molecule type" value="Genomic_DNA"/>
</dbReference>
<reference evidence="4 6" key="2">
    <citation type="submission" date="2018-08" db="EMBL/GenBank/DDBJ databases">
        <title>Genome of Clostridium chromiireducens C1, DSM12136.</title>
        <authorList>
            <person name="Xing M."/>
            <person name="Wei Y."/>
            <person name="Ang E.L."/>
            <person name="Zhao H."/>
            <person name="Zhang Y."/>
        </authorList>
    </citation>
    <scope>NUCLEOTIDE SEQUENCE [LARGE SCALE GENOMIC DNA]</scope>
    <source>
        <strain evidence="4 6">C1</strain>
    </source>
</reference>
<dbReference type="InterPro" id="IPR051468">
    <property type="entry name" value="Fungal_SecMetab_SDRs"/>
</dbReference>
<dbReference type="GO" id="GO:0016491">
    <property type="term" value="F:oxidoreductase activity"/>
    <property type="evidence" value="ECO:0007669"/>
    <property type="project" value="UniProtKB-KW"/>
</dbReference>
<keyword evidence="2" id="KW-0560">Oxidoreductase</keyword>
<reference evidence="3 5" key="1">
    <citation type="submission" date="2017-03" db="EMBL/GenBank/DDBJ databases">
        <title>Genome sequence of Clostridium chromiireducens DSM 23318.</title>
        <authorList>
            <person name="Poehlein A."/>
            <person name="Daniel R."/>
        </authorList>
    </citation>
    <scope>NUCLEOTIDE SEQUENCE [LARGE SCALE GENOMIC DNA]</scope>
    <source>
        <strain evidence="3 5">DSM 23318</strain>
    </source>
</reference>
<dbReference type="Gene3D" id="3.40.50.720">
    <property type="entry name" value="NAD(P)-binding Rossmann-like Domain"/>
    <property type="match status" value="1"/>
</dbReference>
<evidence type="ECO:0000313" key="4">
    <source>
        <dbReference type="EMBL" id="RII33467.1"/>
    </source>
</evidence>